<dbReference type="Proteomes" id="UP001281147">
    <property type="component" value="Unassembled WGS sequence"/>
</dbReference>
<organism evidence="1 2">
    <name type="scientific">Vermiconidia calcicola</name>
    <dbReference type="NCBI Taxonomy" id="1690605"/>
    <lineage>
        <taxon>Eukaryota</taxon>
        <taxon>Fungi</taxon>
        <taxon>Dikarya</taxon>
        <taxon>Ascomycota</taxon>
        <taxon>Pezizomycotina</taxon>
        <taxon>Dothideomycetes</taxon>
        <taxon>Dothideomycetidae</taxon>
        <taxon>Mycosphaerellales</taxon>
        <taxon>Extremaceae</taxon>
        <taxon>Vermiconidia</taxon>
    </lineage>
</organism>
<dbReference type="EMBL" id="JAUTXU010000116">
    <property type="protein sequence ID" value="KAK3706803.1"/>
    <property type="molecule type" value="Genomic_DNA"/>
</dbReference>
<evidence type="ECO:0000313" key="2">
    <source>
        <dbReference type="Proteomes" id="UP001281147"/>
    </source>
</evidence>
<gene>
    <name evidence="1" type="ORF">LTR37_012481</name>
</gene>
<protein>
    <submittedName>
        <fullName evidence="1">Uncharacterized protein</fullName>
    </submittedName>
</protein>
<evidence type="ECO:0000313" key="1">
    <source>
        <dbReference type="EMBL" id="KAK3706803.1"/>
    </source>
</evidence>
<sequence>MALTIQQLNADTTYVLTFSPPNTSCHRPTASYTVLVDPWLSGPSSILHPSFQISRHTSEPAISSLAEIADEINLIIISQDKPDHCHRETLCSLPKDSNVDILATPAAAKKIRSWKDFAGAQRVRVLPAYNASHPLNTVIKIPLPACSNSNTPGEVTIANIATKLDITGLHNAVGITYQPLRALHEPPTHRKDGGSRKANTDSNLSDTREGDEPLESRTDSGIGSSSSSACKSQDRILSVIYTPHGVYPRVLEPYINSYLRPLNALPVSALFHSINTEENPQLLGGRVAAGAPRGLELVKVTGAEHWIGAHDEVKDNRGVATTWIKSRKYDEKEVREMLREGGMGGTRVHRLGVGEVVRIVDGEAGGE</sequence>
<comment type="caution">
    <text evidence="1">The sequence shown here is derived from an EMBL/GenBank/DDBJ whole genome shotgun (WGS) entry which is preliminary data.</text>
</comment>
<accession>A0ACC3N1S4</accession>
<proteinExistence type="predicted"/>
<keyword evidence="2" id="KW-1185">Reference proteome</keyword>
<reference evidence="1" key="1">
    <citation type="submission" date="2023-07" db="EMBL/GenBank/DDBJ databases">
        <title>Black Yeasts Isolated from many extreme environments.</title>
        <authorList>
            <person name="Coleine C."/>
            <person name="Stajich J.E."/>
            <person name="Selbmann L."/>
        </authorList>
    </citation>
    <scope>NUCLEOTIDE SEQUENCE</scope>
    <source>
        <strain evidence="1">CCFEE 5714</strain>
    </source>
</reference>
<name>A0ACC3N1S4_9PEZI</name>